<sequence>MIIPKKYERVTFALLMSDAMALVMSLAMTPVNRGVSFEVLAF</sequence>
<dbReference type="AlphaFoldDB" id="A0A7J9PIM3"/>
<gene>
    <name evidence="2" type="ORF">HNP90_001870</name>
</gene>
<evidence type="ECO:0000313" key="2">
    <source>
        <dbReference type="EMBL" id="MBA2862971.1"/>
    </source>
</evidence>
<dbReference type="Proteomes" id="UP000533207">
    <property type="component" value="Unassembled WGS sequence"/>
</dbReference>
<dbReference type="RefSeq" id="WP_011977396.1">
    <property type="nucleotide sequence ID" value="NZ_JACDUL010000005.1"/>
</dbReference>
<protein>
    <submittedName>
        <fullName evidence="2">Uncharacterized protein</fullName>
    </submittedName>
</protein>
<name>A0A7J9PIM3_METMI</name>
<keyword evidence="1" id="KW-1133">Transmembrane helix</keyword>
<proteinExistence type="predicted"/>
<keyword evidence="1" id="KW-0472">Membrane</keyword>
<dbReference type="Pfam" id="PF11391">
    <property type="entry name" value="DUF2798"/>
    <property type="match status" value="1"/>
</dbReference>
<evidence type="ECO:0000313" key="3">
    <source>
        <dbReference type="Proteomes" id="UP000533207"/>
    </source>
</evidence>
<comment type="caution">
    <text evidence="2">The sequence shown here is derived from an EMBL/GenBank/DDBJ whole genome shotgun (WGS) entry which is preliminary data.</text>
</comment>
<organism evidence="2 3">
    <name type="scientific">Methanococcus maripaludis</name>
    <name type="common">Methanococcus deltae</name>
    <dbReference type="NCBI Taxonomy" id="39152"/>
    <lineage>
        <taxon>Archaea</taxon>
        <taxon>Methanobacteriati</taxon>
        <taxon>Methanobacteriota</taxon>
        <taxon>Methanomada group</taxon>
        <taxon>Methanococci</taxon>
        <taxon>Methanococcales</taxon>
        <taxon>Methanococcaceae</taxon>
        <taxon>Methanococcus</taxon>
    </lineage>
</organism>
<accession>A0A7J9PIM3</accession>
<dbReference type="InterPro" id="IPR021529">
    <property type="entry name" value="DUF2798"/>
</dbReference>
<keyword evidence="1" id="KW-0812">Transmembrane</keyword>
<evidence type="ECO:0000256" key="1">
    <source>
        <dbReference type="SAM" id="Phobius"/>
    </source>
</evidence>
<reference evidence="2 3" key="1">
    <citation type="submission" date="2020-07" db="EMBL/GenBank/DDBJ databases">
        <title>Genomic Encyclopedia of Type Strains, Phase IV (KMG-V): Genome sequencing to study the core and pangenomes of soil and plant-associated prokaryotes.</title>
        <authorList>
            <person name="Whitman W."/>
        </authorList>
    </citation>
    <scope>NUCLEOTIDE SEQUENCE [LARGE SCALE GENOMIC DNA]</scope>
    <source>
        <strain evidence="2 3">C8</strain>
    </source>
</reference>
<dbReference type="EMBL" id="JACDUL010000005">
    <property type="protein sequence ID" value="MBA2862971.1"/>
    <property type="molecule type" value="Genomic_DNA"/>
</dbReference>
<feature type="transmembrane region" description="Helical" evidence="1">
    <location>
        <begin position="12"/>
        <end position="31"/>
    </location>
</feature>